<evidence type="ECO:0000313" key="9">
    <source>
        <dbReference type="EMBL" id="AYG59996.1"/>
    </source>
</evidence>
<feature type="domain" description="PIN" evidence="8">
    <location>
        <begin position="6"/>
        <end position="134"/>
    </location>
</feature>
<comment type="cofactor">
    <cofactor evidence="1">
        <name>Mg(2+)</name>
        <dbReference type="ChEBI" id="CHEBI:18420"/>
    </cofactor>
</comment>
<evidence type="ECO:0000256" key="1">
    <source>
        <dbReference type="ARBA" id="ARBA00001946"/>
    </source>
</evidence>
<dbReference type="Pfam" id="PF01850">
    <property type="entry name" value="PIN"/>
    <property type="match status" value="1"/>
</dbReference>
<gene>
    <name evidence="9" type="ORF">CCGE525_15145</name>
</gene>
<evidence type="ECO:0000256" key="4">
    <source>
        <dbReference type="ARBA" id="ARBA00022723"/>
    </source>
</evidence>
<keyword evidence="10" id="KW-1185">Reference proteome</keyword>
<keyword evidence="5" id="KW-0378">Hydrolase</keyword>
<evidence type="ECO:0000256" key="2">
    <source>
        <dbReference type="ARBA" id="ARBA00022649"/>
    </source>
</evidence>
<dbReference type="PANTHER" id="PTHR33653">
    <property type="entry name" value="RIBONUCLEASE VAPC2"/>
    <property type="match status" value="1"/>
</dbReference>
<keyword evidence="6" id="KW-0460">Magnesium</keyword>
<sequence length="180" mass="19918">MTASFLLDTSVLSETSRPSPRREIIRFLHTAGNLYISVASLFELQLGIVQLLSTNPTKAIRLSEWYSQLLKSGIPILPTTSAVTDIMASLSSDPLLRNLAVPRVDCKKIKGGQDLHIAAASLAHRLPIATLDTKDFLLINSVYPLIGVYNPLNEQWHARMEPLGYDCMASMPDMALDRQK</sequence>
<dbReference type="KEGG" id="rjg:CCGE525_15145"/>
<proteinExistence type="inferred from homology"/>
<evidence type="ECO:0000256" key="6">
    <source>
        <dbReference type="ARBA" id="ARBA00022842"/>
    </source>
</evidence>
<evidence type="ECO:0000256" key="7">
    <source>
        <dbReference type="ARBA" id="ARBA00038093"/>
    </source>
</evidence>
<dbReference type="RefSeq" id="WP_120704992.1">
    <property type="nucleotide sequence ID" value="NZ_CP032694.1"/>
</dbReference>
<dbReference type="GO" id="GO:0004518">
    <property type="term" value="F:nuclease activity"/>
    <property type="evidence" value="ECO:0007669"/>
    <property type="project" value="UniProtKB-KW"/>
</dbReference>
<dbReference type="GO" id="GO:0046872">
    <property type="term" value="F:metal ion binding"/>
    <property type="evidence" value="ECO:0007669"/>
    <property type="project" value="UniProtKB-KW"/>
</dbReference>
<name>A0A387FXZ5_9HYPH</name>
<accession>A0A387FXZ5</accession>
<dbReference type="AlphaFoldDB" id="A0A387FXZ5"/>
<evidence type="ECO:0000313" key="10">
    <source>
        <dbReference type="Proteomes" id="UP000282195"/>
    </source>
</evidence>
<dbReference type="InterPro" id="IPR002716">
    <property type="entry name" value="PIN_dom"/>
</dbReference>
<keyword evidence="3" id="KW-0540">Nuclease</keyword>
<evidence type="ECO:0000256" key="3">
    <source>
        <dbReference type="ARBA" id="ARBA00022722"/>
    </source>
</evidence>
<evidence type="ECO:0000256" key="5">
    <source>
        <dbReference type="ARBA" id="ARBA00022801"/>
    </source>
</evidence>
<dbReference type="InterPro" id="IPR050556">
    <property type="entry name" value="Type_II_TA_system_RNase"/>
</dbReference>
<dbReference type="SUPFAM" id="SSF88723">
    <property type="entry name" value="PIN domain-like"/>
    <property type="match status" value="1"/>
</dbReference>
<dbReference type="OrthoDB" id="7161000at2"/>
<reference evidence="9 10" key="1">
    <citation type="submission" date="2018-10" db="EMBL/GenBank/DDBJ databases">
        <title>Rhizobium etli, R. leguminosarum and a new Rhizobium genospecies from Phaseolus dumosus.</title>
        <authorList>
            <person name="Ramirez-Puebla S.T."/>
            <person name="Rogel-Hernandez M.A."/>
            <person name="Guerrero G."/>
            <person name="Ormeno-Orrillo E."/>
            <person name="Martinez-Romero J.C."/>
            <person name="Negrete-Yankelevich S."/>
            <person name="Martinez-Romero E."/>
        </authorList>
    </citation>
    <scope>NUCLEOTIDE SEQUENCE [LARGE SCALE GENOMIC DNA]</scope>
    <source>
        <strain evidence="9 10">CCGE525</strain>
    </source>
</reference>
<dbReference type="PANTHER" id="PTHR33653:SF1">
    <property type="entry name" value="RIBONUCLEASE VAPC2"/>
    <property type="match status" value="1"/>
</dbReference>
<comment type="similarity">
    <text evidence="7">Belongs to the PINc/VapC protein family.</text>
</comment>
<dbReference type="EMBL" id="CP032694">
    <property type="protein sequence ID" value="AYG59996.1"/>
    <property type="molecule type" value="Genomic_DNA"/>
</dbReference>
<dbReference type="GO" id="GO:0016787">
    <property type="term" value="F:hydrolase activity"/>
    <property type="evidence" value="ECO:0007669"/>
    <property type="project" value="UniProtKB-KW"/>
</dbReference>
<keyword evidence="2" id="KW-1277">Toxin-antitoxin system</keyword>
<protein>
    <submittedName>
        <fullName evidence="9">Type II toxin-antitoxin system VapC family toxin</fullName>
    </submittedName>
</protein>
<dbReference type="Proteomes" id="UP000282195">
    <property type="component" value="Chromosome"/>
</dbReference>
<evidence type="ECO:0000259" key="8">
    <source>
        <dbReference type="Pfam" id="PF01850"/>
    </source>
</evidence>
<dbReference type="Gene3D" id="3.40.50.1010">
    <property type="entry name" value="5'-nuclease"/>
    <property type="match status" value="1"/>
</dbReference>
<organism evidence="9 10">
    <name type="scientific">Rhizobium jaguaris</name>
    <dbReference type="NCBI Taxonomy" id="1312183"/>
    <lineage>
        <taxon>Bacteria</taxon>
        <taxon>Pseudomonadati</taxon>
        <taxon>Pseudomonadota</taxon>
        <taxon>Alphaproteobacteria</taxon>
        <taxon>Hyphomicrobiales</taxon>
        <taxon>Rhizobiaceae</taxon>
        <taxon>Rhizobium/Agrobacterium group</taxon>
        <taxon>Rhizobium</taxon>
    </lineage>
</organism>
<dbReference type="InterPro" id="IPR029060">
    <property type="entry name" value="PIN-like_dom_sf"/>
</dbReference>
<keyword evidence="4" id="KW-0479">Metal-binding</keyword>